<evidence type="ECO:0000313" key="2">
    <source>
        <dbReference type="EMBL" id="MBB2498734.1"/>
    </source>
</evidence>
<evidence type="ECO:0000256" key="1">
    <source>
        <dbReference type="SAM" id="MobiDB-lite"/>
    </source>
</evidence>
<dbReference type="Proteomes" id="UP000550260">
    <property type="component" value="Unassembled WGS sequence"/>
</dbReference>
<dbReference type="InterPro" id="IPR049799">
    <property type="entry name" value="SitI3-like"/>
</dbReference>
<feature type="region of interest" description="Disordered" evidence="1">
    <location>
        <begin position="44"/>
        <end position="63"/>
    </location>
</feature>
<proteinExistence type="predicted"/>
<dbReference type="NCBIfam" id="NF040657">
    <property type="entry name" value="immun_SitI3"/>
    <property type="match status" value="1"/>
</dbReference>
<protein>
    <submittedName>
        <fullName evidence="2">Uncharacterized protein</fullName>
    </submittedName>
</protein>
<organism evidence="2 3">
    <name type="scientific">Amycolatopsis echigonensis</name>
    <dbReference type="NCBI Taxonomy" id="2576905"/>
    <lineage>
        <taxon>Bacteria</taxon>
        <taxon>Bacillati</taxon>
        <taxon>Actinomycetota</taxon>
        <taxon>Actinomycetes</taxon>
        <taxon>Pseudonocardiales</taxon>
        <taxon>Pseudonocardiaceae</taxon>
        <taxon>Amycolatopsis</taxon>
    </lineage>
</organism>
<accession>A0A8E2AZB0</accession>
<comment type="caution">
    <text evidence="2">The sequence shown here is derived from an EMBL/GenBank/DDBJ whole genome shotgun (WGS) entry which is preliminary data.</text>
</comment>
<reference evidence="2 3" key="1">
    <citation type="submission" date="2020-08" db="EMBL/GenBank/DDBJ databases">
        <title>Amycolatopsis echigonensis JCM 21831.</title>
        <authorList>
            <person name="Tedsree N."/>
            <person name="Kuncharoen N."/>
            <person name="Likhitwitayawuid K."/>
            <person name="Tanasupawat S."/>
        </authorList>
    </citation>
    <scope>NUCLEOTIDE SEQUENCE [LARGE SCALE GENOMIC DNA]</scope>
    <source>
        <strain evidence="2 3">JCM 21831</strain>
    </source>
</reference>
<name>A0A8E2AZB0_9PSEU</name>
<dbReference type="EMBL" id="JACJHR010000006">
    <property type="protein sequence ID" value="MBB2498734.1"/>
    <property type="molecule type" value="Genomic_DNA"/>
</dbReference>
<gene>
    <name evidence="2" type="ORF">H5411_06250</name>
</gene>
<evidence type="ECO:0000313" key="3">
    <source>
        <dbReference type="Proteomes" id="UP000550260"/>
    </source>
</evidence>
<dbReference type="RefSeq" id="WP_183123228.1">
    <property type="nucleotide sequence ID" value="NZ_JACJHR010000006.1"/>
</dbReference>
<dbReference type="AlphaFoldDB" id="A0A8E2AZB0"/>
<sequence length="158" mass="17537">MAISYGLGLSTDLSAEQFARETTLIGQRLGLYPPDLELEQLAGGGATTTRNSWSRIRPTPPEPWQPEITELGITTRVRMVIRLDTDDQLLEQEDDFIALVGQILASLPGDALMSGLDVLWLVRKNGVIDVNQADDFWTPERLALLPQPCNRRPIPSND</sequence>